<keyword evidence="1" id="KW-0732">Signal</keyword>
<gene>
    <name evidence="3" type="ORF">CK498_03510</name>
</gene>
<evidence type="ECO:0000313" key="4">
    <source>
        <dbReference type="Proteomes" id="UP000217771"/>
    </source>
</evidence>
<evidence type="ECO:0000313" key="3">
    <source>
        <dbReference type="EMBL" id="PAU79445.1"/>
    </source>
</evidence>
<dbReference type="SMART" id="SM00869">
    <property type="entry name" value="Autotransporter"/>
    <property type="match status" value="1"/>
</dbReference>
<evidence type="ECO:0000256" key="1">
    <source>
        <dbReference type="SAM" id="SignalP"/>
    </source>
</evidence>
<dbReference type="PROSITE" id="PS51208">
    <property type="entry name" value="AUTOTRANSPORTER"/>
    <property type="match status" value="1"/>
</dbReference>
<dbReference type="InterPro" id="IPR006315">
    <property type="entry name" value="OM_autotransptr_brl_dom"/>
</dbReference>
<dbReference type="OrthoDB" id="9780507at2"/>
<dbReference type="InterPro" id="IPR036709">
    <property type="entry name" value="Autotransporte_beta_dom_sf"/>
</dbReference>
<feature type="chain" id="PRO_5013013914" description="Autotransporter domain-containing protein" evidence="1">
    <location>
        <begin position="28"/>
        <end position="908"/>
    </location>
</feature>
<dbReference type="Pfam" id="PF03797">
    <property type="entry name" value="Autotransporter"/>
    <property type="match status" value="1"/>
</dbReference>
<keyword evidence="4" id="KW-1185">Reference proteome</keyword>
<feature type="domain" description="Autotransporter" evidence="2">
    <location>
        <begin position="632"/>
        <end position="908"/>
    </location>
</feature>
<dbReference type="GO" id="GO:0019867">
    <property type="term" value="C:outer membrane"/>
    <property type="evidence" value="ECO:0007669"/>
    <property type="project" value="InterPro"/>
</dbReference>
<dbReference type="SUPFAM" id="SSF103515">
    <property type="entry name" value="Autotransporter"/>
    <property type="match status" value="1"/>
</dbReference>
<dbReference type="Proteomes" id="UP000217771">
    <property type="component" value="Unassembled WGS sequence"/>
</dbReference>
<feature type="signal peptide" evidence="1">
    <location>
        <begin position="1"/>
        <end position="27"/>
    </location>
</feature>
<dbReference type="AlphaFoldDB" id="A0A2A2F4B8"/>
<organism evidence="3 4">
    <name type="scientific">Halomonas salipaludis</name>
    <dbReference type="NCBI Taxonomy" id="2032625"/>
    <lineage>
        <taxon>Bacteria</taxon>
        <taxon>Pseudomonadati</taxon>
        <taxon>Pseudomonadota</taxon>
        <taxon>Gammaproteobacteria</taxon>
        <taxon>Oceanospirillales</taxon>
        <taxon>Halomonadaceae</taxon>
        <taxon>Halomonas</taxon>
    </lineage>
</organism>
<dbReference type="EMBL" id="NSKB01000001">
    <property type="protein sequence ID" value="PAU79445.1"/>
    <property type="molecule type" value="Genomic_DNA"/>
</dbReference>
<accession>A0A2A2F4B8</accession>
<comment type="caution">
    <text evidence="3">The sequence shown here is derived from an EMBL/GenBank/DDBJ whole genome shotgun (WGS) entry which is preliminary data.</text>
</comment>
<dbReference type="Gene3D" id="2.40.128.130">
    <property type="entry name" value="Autotransporter beta-domain"/>
    <property type="match status" value="1"/>
</dbReference>
<name>A0A2A2F4B8_9GAMM</name>
<evidence type="ECO:0000259" key="2">
    <source>
        <dbReference type="PROSITE" id="PS51208"/>
    </source>
</evidence>
<protein>
    <recommendedName>
        <fullName evidence="2">Autotransporter domain-containing protein</fullName>
    </recommendedName>
</protein>
<proteinExistence type="predicted"/>
<dbReference type="InterPro" id="IPR005546">
    <property type="entry name" value="Autotransporte_beta"/>
</dbReference>
<sequence>MELRKKPLVVAVSLAMVSAVGVSAAKAAPGDDWEDPYGHVPYYQYRILEEPATMDGGRIVPAGPALTEATQGGSSQDTLEDPIFLYVGEFSGEFPYDRQNPDAIIAEGRDGVEITDWEWESPSIVVNTSQIVAVGEVDPNSSDEFDYESAYYSQVHPAIGIVIKHAELTGLSAADADAALLSSLPVFEGGSERVSIYNQGVLFSEGHNILILGEDYPLDPPTVLRGNIINREAGENAPGLMLSLDHNVVVSYATLQGDIVNDAGRGITLDDLLSPSELEESLILGEQDDNGLIYPEQGGMVGLQGNIAFVEGARLEGNIINRGLMASPGSVVYLNDAHIEGRIVNAPDAVMLSEGGRAAIDVRNITGELTIEQHGVLAGLVHQSISTEPGQAMRLSGGNISALLAGGEVIGDIDFEGATVTLAGGEYQGTIRNRGGVFVVDGIHAIDGAYEQDADATLQFSSDRLSGLSAQRVTLADGSTLVFGNGEAYRNGSELVLLEADELDFDLGALNLETASGFYRVSEVALSEDGRQLLVSYAGVDGREVARRAIDMSSARGAKARQLDGLGQALNRVLQNGNQQAVAALIDAIGDGERLAELLPDSSGASIESINAASQAAGNLVSSRARGVAAGDAVAGKGVWLKGLYAEVEQRMRDGVEGYDSDTRGFVLGADAELHNGTVLGLGWAHSNTDTSGRDGLAEGDVDFDQLIAYTSRAYGNWLFDAQLSYGWGRNESLRRTMDETARADYDSRQRGARAAAGYAFALDGATTLTPRFSLDYSHLALDAYSESGAGAMNLSLDEQRVERFELGAQAELGHLTQISGLMVEPRLTLGIFHDLQGKANSNMAAFAFAPQDTFLVQGGGVDKTRYTAGVGVDVYSEGGFTTSLDLSHGWTDSMTANAGELTLRYDF</sequence>
<dbReference type="RefSeq" id="WP_095619455.1">
    <property type="nucleotide sequence ID" value="NZ_NSKB01000001.1"/>
</dbReference>
<dbReference type="NCBIfam" id="TIGR01414">
    <property type="entry name" value="autotrans_barl"/>
    <property type="match status" value="1"/>
</dbReference>
<reference evidence="3 4" key="1">
    <citation type="submission" date="2017-08" db="EMBL/GenBank/DDBJ databases">
        <title>Halomonas alkalisoli sp. nov., isolated from saline alkaline soil.</title>
        <authorList>
            <person name="Wang D."/>
            <person name="Zhang G."/>
        </authorList>
    </citation>
    <scope>NUCLEOTIDE SEQUENCE [LARGE SCALE GENOMIC DNA]</scope>
    <source>
        <strain evidence="3 4">WRN001</strain>
    </source>
</reference>